<feature type="domain" description="GAF" evidence="2">
    <location>
        <begin position="40"/>
        <end position="185"/>
    </location>
</feature>
<dbReference type="InterPro" id="IPR003018">
    <property type="entry name" value="GAF"/>
</dbReference>
<proteinExistence type="predicted"/>
<dbReference type="Pfam" id="PF07228">
    <property type="entry name" value="SpoIIE"/>
    <property type="match status" value="1"/>
</dbReference>
<sequence>MTSDSSSSAPPGPRPAAEHALPRISAQSLLGPEGITGPGHFHELLRSATRQCRKLVDCEQARVWVARRGGRRLVARDFPEDGAGTQPQEHRLPRGEGLAGWVMTQQRTLRLGTGEPPPADVKGARPAFRSALVIPLLRRGEPFGAIECLDKRGGDFTDADFDRLEVAAESVAFALDYALLYQEIERRALEKEVLLDITRALASPFDLEEVIEEIFKSLRQVVDYDAAAIYLVQRGTGVLEMVSEHGYPTGSEHAFELQMGQGIVGWVAKTGESVIVPDVSTDKRYVAARPETRSEIATPLMLQGRVFGVFNLESEHVDAYHEGHLEMLAAFAAQAAVAVERARSARDLMERRRLEKELAIAREIQRSFLPAGAPSIPGFDLAGTSITHDEVGGDYFDFIPVSETRLGLAVADVSGKGIPAALLMAGFRMSLLAEIRNEFAIRAVMRKANSLLHESTERDKFVTAFYGVLDWRNSILIFSNAGHNPPLVMHRDGTTEHLLDGGLALGVLPDSSYEERPIALREGDVLVFYTDGVSEAENEHGEQFGEERLEQVARENADRPAADLLAAIVDAVVVWTGERGPSDDLTLIVARKTGPTP</sequence>
<feature type="domain" description="GAF" evidence="2">
    <location>
        <begin position="206"/>
        <end position="349"/>
    </location>
</feature>
<evidence type="ECO:0000259" key="3">
    <source>
        <dbReference type="SMART" id="SM00331"/>
    </source>
</evidence>
<dbReference type="Gene3D" id="3.60.40.10">
    <property type="entry name" value="PPM-type phosphatase domain"/>
    <property type="match status" value="1"/>
</dbReference>
<evidence type="ECO:0000259" key="2">
    <source>
        <dbReference type="SMART" id="SM00065"/>
    </source>
</evidence>
<organism evidence="4 5">
    <name type="scientific">Eiseniibacteriota bacterium</name>
    <dbReference type="NCBI Taxonomy" id="2212470"/>
    <lineage>
        <taxon>Bacteria</taxon>
        <taxon>Candidatus Eiseniibacteriota</taxon>
    </lineage>
</organism>
<dbReference type="SMART" id="SM00065">
    <property type="entry name" value="GAF"/>
    <property type="match status" value="2"/>
</dbReference>
<dbReference type="GO" id="GO:0016791">
    <property type="term" value="F:phosphatase activity"/>
    <property type="evidence" value="ECO:0007669"/>
    <property type="project" value="TreeGrafter"/>
</dbReference>
<dbReference type="Proteomes" id="UP000696931">
    <property type="component" value="Unassembled WGS sequence"/>
</dbReference>
<comment type="caution">
    <text evidence="4">The sequence shown here is derived from an EMBL/GenBank/DDBJ whole genome shotgun (WGS) entry which is preliminary data.</text>
</comment>
<dbReference type="InterPro" id="IPR001932">
    <property type="entry name" value="PPM-type_phosphatase-like_dom"/>
</dbReference>
<dbReference type="PANTHER" id="PTHR43156">
    <property type="entry name" value="STAGE II SPORULATION PROTEIN E-RELATED"/>
    <property type="match status" value="1"/>
</dbReference>
<feature type="domain" description="PPM-type phosphatase" evidence="3">
    <location>
        <begin position="376"/>
        <end position="592"/>
    </location>
</feature>
<dbReference type="AlphaFoldDB" id="A0A933W9I4"/>
<dbReference type="Pfam" id="PF01590">
    <property type="entry name" value="GAF"/>
    <property type="match status" value="1"/>
</dbReference>
<dbReference type="Gene3D" id="3.30.450.40">
    <property type="match status" value="2"/>
</dbReference>
<evidence type="ECO:0000313" key="4">
    <source>
        <dbReference type="EMBL" id="MBI5169961.1"/>
    </source>
</evidence>
<dbReference type="EMBL" id="JACRIW010000076">
    <property type="protein sequence ID" value="MBI5169961.1"/>
    <property type="molecule type" value="Genomic_DNA"/>
</dbReference>
<dbReference type="InterPro" id="IPR036457">
    <property type="entry name" value="PPM-type-like_dom_sf"/>
</dbReference>
<evidence type="ECO:0000256" key="1">
    <source>
        <dbReference type="ARBA" id="ARBA00022801"/>
    </source>
</evidence>
<dbReference type="InterPro" id="IPR029016">
    <property type="entry name" value="GAF-like_dom_sf"/>
</dbReference>
<evidence type="ECO:0000313" key="5">
    <source>
        <dbReference type="Proteomes" id="UP000696931"/>
    </source>
</evidence>
<reference evidence="4" key="1">
    <citation type="submission" date="2020-07" db="EMBL/GenBank/DDBJ databases">
        <title>Huge and variable diversity of episymbiotic CPR bacteria and DPANN archaea in groundwater ecosystems.</title>
        <authorList>
            <person name="He C.Y."/>
            <person name="Keren R."/>
            <person name="Whittaker M."/>
            <person name="Farag I.F."/>
            <person name="Doudna J."/>
            <person name="Cate J.H.D."/>
            <person name="Banfield J.F."/>
        </authorList>
    </citation>
    <scope>NUCLEOTIDE SEQUENCE</scope>
    <source>
        <strain evidence="4">NC_groundwater_1813_Pr3_B-0.1um_71_17</strain>
    </source>
</reference>
<dbReference type="PANTHER" id="PTHR43156:SF2">
    <property type="entry name" value="STAGE II SPORULATION PROTEIN E"/>
    <property type="match status" value="1"/>
</dbReference>
<accession>A0A933W9I4</accession>
<name>A0A933W9I4_UNCEI</name>
<protein>
    <submittedName>
        <fullName evidence="4">SpoIIE family protein phosphatase</fullName>
    </submittedName>
</protein>
<dbReference type="Pfam" id="PF13185">
    <property type="entry name" value="GAF_2"/>
    <property type="match status" value="1"/>
</dbReference>
<dbReference type="SMART" id="SM00331">
    <property type="entry name" value="PP2C_SIG"/>
    <property type="match status" value="1"/>
</dbReference>
<dbReference type="SUPFAM" id="SSF55781">
    <property type="entry name" value="GAF domain-like"/>
    <property type="match status" value="2"/>
</dbReference>
<keyword evidence="1" id="KW-0378">Hydrolase</keyword>
<gene>
    <name evidence="4" type="ORF">HZA61_10765</name>
</gene>
<dbReference type="SUPFAM" id="SSF81606">
    <property type="entry name" value="PP2C-like"/>
    <property type="match status" value="1"/>
</dbReference>
<dbReference type="InterPro" id="IPR052016">
    <property type="entry name" value="Bact_Sigma-Reg"/>
</dbReference>